<feature type="compositionally biased region" description="Polar residues" evidence="1">
    <location>
        <begin position="277"/>
        <end position="293"/>
    </location>
</feature>
<evidence type="ECO:0000256" key="1">
    <source>
        <dbReference type="SAM" id="MobiDB-lite"/>
    </source>
</evidence>
<reference evidence="3 4" key="1">
    <citation type="submission" date="2024-09" db="EMBL/GenBank/DDBJ databases">
        <title>Chromosome-scale assembly of Riccia fluitans.</title>
        <authorList>
            <person name="Paukszto L."/>
            <person name="Sawicki J."/>
            <person name="Karawczyk K."/>
            <person name="Piernik-Szablinska J."/>
            <person name="Szczecinska M."/>
            <person name="Mazdziarz M."/>
        </authorList>
    </citation>
    <scope>NUCLEOTIDE SEQUENCE [LARGE SCALE GENOMIC DNA]</scope>
    <source>
        <strain evidence="3">Rf_01</strain>
        <tissue evidence="3">Aerial parts of the thallus</tissue>
    </source>
</reference>
<evidence type="ECO:0000259" key="2">
    <source>
        <dbReference type="Pfam" id="PF13966"/>
    </source>
</evidence>
<dbReference type="EMBL" id="JBHFFA010000003">
    <property type="protein sequence ID" value="KAL2632692.1"/>
    <property type="molecule type" value="Genomic_DNA"/>
</dbReference>
<protein>
    <recommendedName>
        <fullName evidence="2">Reverse transcriptase zinc-binding domain-containing protein</fullName>
    </recommendedName>
</protein>
<evidence type="ECO:0000313" key="4">
    <source>
        <dbReference type="Proteomes" id="UP001605036"/>
    </source>
</evidence>
<comment type="caution">
    <text evidence="3">The sequence shown here is derived from an EMBL/GenBank/DDBJ whole genome shotgun (WGS) entry which is preliminary data.</text>
</comment>
<dbReference type="InterPro" id="IPR026960">
    <property type="entry name" value="RVT-Znf"/>
</dbReference>
<dbReference type="AlphaFoldDB" id="A0ABD1YTH3"/>
<feature type="region of interest" description="Disordered" evidence="1">
    <location>
        <begin position="276"/>
        <end position="311"/>
    </location>
</feature>
<organism evidence="3 4">
    <name type="scientific">Riccia fluitans</name>
    <dbReference type="NCBI Taxonomy" id="41844"/>
    <lineage>
        <taxon>Eukaryota</taxon>
        <taxon>Viridiplantae</taxon>
        <taxon>Streptophyta</taxon>
        <taxon>Embryophyta</taxon>
        <taxon>Marchantiophyta</taxon>
        <taxon>Marchantiopsida</taxon>
        <taxon>Marchantiidae</taxon>
        <taxon>Marchantiales</taxon>
        <taxon>Ricciaceae</taxon>
        <taxon>Riccia</taxon>
    </lineage>
</organism>
<gene>
    <name evidence="3" type="ORF">R1flu_004171</name>
</gene>
<evidence type="ECO:0000313" key="3">
    <source>
        <dbReference type="EMBL" id="KAL2632692.1"/>
    </source>
</evidence>
<dbReference type="Proteomes" id="UP001605036">
    <property type="component" value="Unassembled WGS sequence"/>
</dbReference>
<name>A0ABD1YTH3_9MARC</name>
<dbReference type="Pfam" id="PF13966">
    <property type="entry name" value="zf-RVT"/>
    <property type="match status" value="1"/>
</dbReference>
<keyword evidence="4" id="KW-1185">Reference proteome</keyword>
<accession>A0ABD1YTH3</accession>
<feature type="compositionally biased region" description="Basic and acidic residues" evidence="1">
    <location>
        <begin position="295"/>
        <end position="311"/>
    </location>
</feature>
<feature type="domain" description="Reverse transcriptase zinc-binding" evidence="2">
    <location>
        <begin position="42"/>
        <end position="107"/>
    </location>
</feature>
<sequence>MEWKGWLRPSNFWHNLYEREEPCDDLSTKWLERNYELTWNLRWSKLWEKGGPPRIKLWTWMLLHRAFFTGERTATMNVAFDPCRRCNETTESVPHLFYKCRESISRWNLLHNLASTTHANLRISHGLLEIVDEALKAKKEGGPLIFILYSVTSSIWKDRNQAVFQNRSQSTPLLVSLQQARKEIEASFNNKTSNNHWRHGIKALEEINKLINNAMRSATRFMGGNDVETDRPSEMLRMTTHSLRSNETGGEEYQASANSLITHLLFSRGNGTGGEDYQTSTIFLPSHPNSMRDSATGHERSRRAEDTTPSP</sequence>
<proteinExistence type="predicted"/>